<dbReference type="OrthoDB" id="5623695at2"/>
<evidence type="ECO:0000313" key="2">
    <source>
        <dbReference type="EMBL" id="AUI67638.1"/>
    </source>
</evidence>
<keyword evidence="1" id="KW-0812">Transmembrane</keyword>
<feature type="transmembrane region" description="Helical" evidence="1">
    <location>
        <begin position="317"/>
        <end position="338"/>
    </location>
</feature>
<gene>
    <name evidence="2" type="ORF">BLE401_02285</name>
</gene>
<dbReference type="EMBL" id="CP018889">
    <property type="protein sequence ID" value="AUI67638.1"/>
    <property type="molecule type" value="Genomic_DNA"/>
</dbReference>
<protein>
    <submittedName>
        <fullName evidence="2">Uncharacterized protein</fullName>
    </submittedName>
</protein>
<keyword evidence="1" id="KW-1133">Transmembrane helix</keyword>
<reference evidence="3" key="1">
    <citation type="submission" date="2016-12" db="EMBL/GenBank/DDBJ databases">
        <title>Complete Genome Sequence of Beggiatoa leptomitiformis D-401.</title>
        <authorList>
            <person name="Fomenkov A."/>
            <person name="Vincze T."/>
            <person name="Grabovich M."/>
            <person name="Anton B.P."/>
            <person name="Dubinina G."/>
            <person name="Orlova M."/>
            <person name="Belousova E."/>
            <person name="Roberts R.J."/>
        </authorList>
    </citation>
    <scope>NUCLEOTIDE SEQUENCE [LARGE SCALE GENOMIC DNA]</scope>
    <source>
        <strain evidence="3">D-401</strain>
    </source>
</reference>
<evidence type="ECO:0000256" key="1">
    <source>
        <dbReference type="SAM" id="Phobius"/>
    </source>
</evidence>
<dbReference type="KEGG" id="blep:AL038_03735"/>
<organism evidence="2 3">
    <name type="scientific">Beggiatoa leptomitoformis</name>
    <dbReference type="NCBI Taxonomy" id="288004"/>
    <lineage>
        <taxon>Bacteria</taxon>
        <taxon>Pseudomonadati</taxon>
        <taxon>Pseudomonadota</taxon>
        <taxon>Gammaproteobacteria</taxon>
        <taxon>Thiotrichales</taxon>
        <taxon>Thiotrichaceae</taxon>
        <taxon>Beggiatoa</taxon>
    </lineage>
</organism>
<sequence length="533" mass="61925">MKRILYLSDYELIAYQIKTQSLDEVGRFNLTNPITQQAVQHAFIDYLIADPKTPIYLLIDSTQEEYKPETLPHVFGSDRKALLQRRRERFFEKLTYTYTVIQGREKSGRNDDQVLFTAINNNDFLNPWLDLIQTHKMPLAGIYSLPLLSQSLLRYISDDSYVLLAGYVPQLSNQIPQGLRQSFFYKKSLKFSRLIPLQTTNPEEYARALVEQMTRTHKYLQSAKLLPFDTSLLVLLLCPQGLLETVEAYLAREDLSELDIYLTDINDFAERTGLITTIKPLYLHHLVIYQLSQKVPKNHYAQKNETRYYFYRTLLRAVYLATVLLCVSAVGMSMYYLLNSIDIQAEISKTTGQMVKYQQEIRQMRASKAQLPLDVLQIQNVVQIGHYLQAQHIDSMRPILVHISQIWSRHPELNLDKLEWRLGLRADNLFLQSLTDYDTINPTILLEDKNAQDTLIEGVRLHGIIRINNQRELAINLLNINKLLNDFIDKSEAMGWEVSLIDKPNTDNLGRDANFTIQINLKHPYLTKTQPTH</sequence>
<dbReference type="STRING" id="288004.AL038_03735"/>
<dbReference type="AlphaFoldDB" id="A0A2N9YAY4"/>
<keyword evidence="1" id="KW-0472">Membrane</keyword>
<proteinExistence type="predicted"/>
<dbReference type="RefSeq" id="WP_062149225.1">
    <property type="nucleotide sequence ID" value="NZ_CP012373.2"/>
</dbReference>
<keyword evidence="3" id="KW-1185">Reference proteome</keyword>
<dbReference type="Proteomes" id="UP000234271">
    <property type="component" value="Chromosome"/>
</dbReference>
<evidence type="ECO:0000313" key="3">
    <source>
        <dbReference type="Proteomes" id="UP000234271"/>
    </source>
</evidence>
<name>A0A2N9YAY4_9GAMM</name>
<accession>A0A2N9YAY4</accession>